<name>A0A127Q299_9BURK</name>
<evidence type="ECO:0000256" key="3">
    <source>
        <dbReference type="ARBA" id="ARBA00023098"/>
    </source>
</evidence>
<dbReference type="GO" id="GO:0016042">
    <property type="term" value="P:lipid catabolic process"/>
    <property type="evidence" value="ECO:0007669"/>
    <property type="project" value="UniProtKB-KW"/>
</dbReference>
<reference evidence="6 7" key="1">
    <citation type="submission" date="2015-11" db="EMBL/GenBank/DDBJ databases">
        <title>Exploring the genomic traits of fungus-feeding bacterial genus Collimonas.</title>
        <authorList>
            <person name="Song C."/>
            <person name="Schmidt R."/>
            <person name="de Jager V."/>
            <person name="Krzyzanowska D."/>
            <person name="Jongedijk E."/>
            <person name="Cankar K."/>
            <person name="Beekwilder J."/>
            <person name="van Veen A."/>
            <person name="de Boer W."/>
            <person name="van Veen J.A."/>
            <person name="Garbeva P."/>
        </authorList>
    </citation>
    <scope>NUCLEOTIDE SEQUENCE [LARGE SCALE GENOMIC DNA]</scope>
    <source>
        <strain evidence="6 7">Ter91</strain>
    </source>
</reference>
<dbReference type="SUPFAM" id="SSF53474">
    <property type="entry name" value="alpha/beta-Hydrolases"/>
    <property type="match status" value="1"/>
</dbReference>
<evidence type="ECO:0000259" key="5">
    <source>
        <dbReference type="Pfam" id="PF01738"/>
    </source>
</evidence>
<dbReference type="STRING" id="279113.CPter91_1743"/>
<evidence type="ECO:0000256" key="1">
    <source>
        <dbReference type="ARBA" id="ARBA00022801"/>
    </source>
</evidence>
<keyword evidence="3" id="KW-0443">Lipid metabolism</keyword>
<sequence length="334" mass="35694">MPYLRAVMWIWMVLCSALVQQVLAADQVSNVGMLSLSTSGEYVVPVAVWYPTSAAQTEWQAGPYLIHATRGAPLTPGLHPLVIISHGSGGGEFGHADLAEALARHGYIVAAPRHLGDSHDQPQGRGTDQQIIGRPWQAVATLDAVLADPRLAPAIDTRRIGMAGFSAGGYTTMVMAGAKPDMSLIVAYCSAHADDHELCDPSAEKKTVVTRPGRALPVDKRVRAAVAMAPFSVMFDAKGVADVTIPLRIYKASDDQVLRNRWNTDHLLSLLPASVERGEVAGGHYVFLAPCSETLKAAAPAICNDAAGIDRSALHARLNAEIVDFFDRKLPPQP</sequence>
<dbReference type="PANTHER" id="PTHR10272:SF0">
    <property type="entry name" value="PLATELET-ACTIVATING FACTOR ACETYLHYDROLASE"/>
    <property type="match status" value="1"/>
</dbReference>
<dbReference type="RefSeq" id="WP_167595139.1">
    <property type="nucleotide sequence ID" value="NZ_CP013234.1"/>
</dbReference>
<gene>
    <name evidence="6" type="ORF">CPter91_1743</name>
</gene>
<dbReference type="PANTHER" id="PTHR10272">
    <property type="entry name" value="PLATELET-ACTIVATING FACTOR ACETYLHYDROLASE"/>
    <property type="match status" value="1"/>
</dbReference>
<dbReference type="InterPro" id="IPR016986">
    <property type="entry name" value="UCP031982_abhydr"/>
</dbReference>
<dbReference type="KEGG" id="cpra:CPter91_1743"/>
<dbReference type="PATRIC" id="fig|279113.9.peg.1731"/>
<keyword evidence="4" id="KW-0732">Signal</keyword>
<feature type="signal peptide" evidence="4">
    <location>
        <begin position="1"/>
        <end position="24"/>
    </location>
</feature>
<dbReference type="AlphaFoldDB" id="A0A127Q299"/>
<keyword evidence="2" id="KW-0442">Lipid degradation</keyword>
<dbReference type="PIRSF" id="PIRSF031982">
    <property type="entry name" value="UCP031982_abhydr"/>
    <property type="match status" value="1"/>
</dbReference>
<dbReference type="Proteomes" id="UP000074561">
    <property type="component" value="Chromosome"/>
</dbReference>
<dbReference type="EMBL" id="CP013234">
    <property type="protein sequence ID" value="AMP04116.1"/>
    <property type="molecule type" value="Genomic_DNA"/>
</dbReference>
<evidence type="ECO:0000313" key="6">
    <source>
        <dbReference type="EMBL" id="AMP04116.1"/>
    </source>
</evidence>
<organism evidence="6 7">
    <name type="scientific">Collimonas pratensis</name>
    <dbReference type="NCBI Taxonomy" id="279113"/>
    <lineage>
        <taxon>Bacteria</taxon>
        <taxon>Pseudomonadati</taxon>
        <taxon>Pseudomonadota</taxon>
        <taxon>Betaproteobacteria</taxon>
        <taxon>Burkholderiales</taxon>
        <taxon>Oxalobacteraceae</taxon>
        <taxon>Collimonas</taxon>
    </lineage>
</organism>
<dbReference type="GO" id="GO:0003847">
    <property type="term" value="F:1-alkyl-2-acetylglycerophosphocholine esterase activity"/>
    <property type="evidence" value="ECO:0007669"/>
    <property type="project" value="TreeGrafter"/>
</dbReference>
<evidence type="ECO:0000256" key="2">
    <source>
        <dbReference type="ARBA" id="ARBA00022963"/>
    </source>
</evidence>
<dbReference type="ESTHER" id="9burk-a0a127q299">
    <property type="family name" value="UCP031982"/>
</dbReference>
<feature type="chain" id="PRO_5007277432" evidence="4">
    <location>
        <begin position="25"/>
        <end position="334"/>
    </location>
</feature>
<evidence type="ECO:0000256" key="4">
    <source>
        <dbReference type="SAM" id="SignalP"/>
    </source>
</evidence>
<evidence type="ECO:0000313" key="7">
    <source>
        <dbReference type="Proteomes" id="UP000074561"/>
    </source>
</evidence>
<dbReference type="InterPro" id="IPR029058">
    <property type="entry name" value="AB_hydrolase_fold"/>
</dbReference>
<proteinExistence type="predicted"/>
<keyword evidence="1 6" id="KW-0378">Hydrolase</keyword>
<dbReference type="Gene3D" id="3.40.50.1820">
    <property type="entry name" value="alpha/beta hydrolase"/>
    <property type="match status" value="1"/>
</dbReference>
<accession>A0A127Q299</accession>
<dbReference type="InterPro" id="IPR002925">
    <property type="entry name" value="Dienelactn_hydro"/>
</dbReference>
<feature type="domain" description="Dienelactone hydrolase" evidence="5">
    <location>
        <begin position="76"/>
        <end position="195"/>
    </location>
</feature>
<dbReference type="Pfam" id="PF01738">
    <property type="entry name" value="DLH"/>
    <property type="match status" value="1"/>
</dbReference>
<protein>
    <submittedName>
        <fullName evidence="6">Dienelactone hydrolase family protein</fullName>
    </submittedName>
</protein>